<evidence type="ECO:0000313" key="2">
    <source>
        <dbReference type="EMBL" id="CDF58797.1"/>
    </source>
</evidence>
<dbReference type="PANTHER" id="PTHR46246:SF1">
    <property type="entry name" value="GUANOSINE-3',5'-BIS(DIPHOSPHATE) 3'-PYROPHOSPHOHYDROLASE MESH1"/>
    <property type="match status" value="1"/>
</dbReference>
<dbReference type="Gene3D" id="1.10.3210.10">
    <property type="entry name" value="Hypothetical protein af1432"/>
    <property type="match status" value="1"/>
</dbReference>
<dbReference type="InterPro" id="IPR003607">
    <property type="entry name" value="HD/PDEase_dom"/>
</dbReference>
<dbReference type="SUPFAM" id="SSF109604">
    <property type="entry name" value="HD-domain/PDEase-like"/>
    <property type="match status" value="1"/>
</dbReference>
<proteinExistence type="predicted"/>
<evidence type="ECO:0000259" key="1">
    <source>
        <dbReference type="SMART" id="SM00471"/>
    </source>
</evidence>
<dbReference type="EMBL" id="CAVN010000100">
    <property type="protein sequence ID" value="CDF58797.1"/>
    <property type="molecule type" value="Genomic_DNA"/>
</dbReference>
<protein>
    <submittedName>
        <fullName evidence="2">Metal dependent phosphohydrolase</fullName>
    </submittedName>
</protein>
<feature type="domain" description="HD/PDEase" evidence="1">
    <location>
        <begin position="34"/>
        <end position="157"/>
    </location>
</feature>
<name>R7RRH2_9CLOT</name>
<comment type="caution">
    <text evidence="2">The sequence shown here is derived from an EMBL/GenBank/DDBJ whole genome shotgun (WGS) entry which is preliminary data.</text>
</comment>
<dbReference type="SMART" id="SM00471">
    <property type="entry name" value="HDc"/>
    <property type="match status" value="1"/>
</dbReference>
<dbReference type="CDD" id="cd00077">
    <property type="entry name" value="HDc"/>
    <property type="match status" value="1"/>
</dbReference>
<dbReference type="InterPro" id="IPR052194">
    <property type="entry name" value="MESH1"/>
</dbReference>
<reference evidence="2" key="1">
    <citation type="submission" date="2013-03" db="EMBL/GenBank/DDBJ databases">
        <title>Draft genome sequence of the hydrogen-ethanol-producing anaerobic alkalithermophilic Caloramator celere.</title>
        <authorList>
            <person name="Ciranna A."/>
            <person name="Larjo A."/>
            <person name="Kivisto A."/>
            <person name="Santala V."/>
            <person name="Roos C."/>
            <person name="Karp M."/>
        </authorList>
    </citation>
    <scope>NUCLEOTIDE SEQUENCE [LARGE SCALE GENOMIC DNA]</scope>
    <source>
        <strain evidence="2">DSM 8682</strain>
    </source>
</reference>
<keyword evidence="3" id="KW-1185">Reference proteome</keyword>
<dbReference type="AlphaFoldDB" id="R7RRH2"/>
<evidence type="ECO:0000313" key="3">
    <source>
        <dbReference type="Proteomes" id="UP000014923"/>
    </source>
</evidence>
<dbReference type="GO" id="GO:0008893">
    <property type="term" value="F:guanosine-3',5'-bis(diphosphate) 3'-diphosphatase activity"/>
    <property type="evidence" value="ECO:0007669"/>
    <property type="project" value="TreeGrafter"/>
</dbReference>
<dbReference type="PANTHER" id="PTHR46246">
    <property type="entry name" value="GUANOSINE-3',5'-BIS(DIPHOSPHATE) 3'-PYROPHOSPHOHYDROLASE MESH1"/>
    <property type="match status" value="1"/>
</dbReference>
<organism evidence="2 3">
    <name type="scientific">Thermobrachium celere DSM 8682</name>
    <dbReference type="NCBI Taxonomy" id="941824"/>
    <lineage>
        <taxon>Bacteria</taxon>
        <taxon>Bacillati</taxon>
        <taxon>Bacillota</taxon>
        <taxon>Clostridia</taxon>
        <taxon>Eubacteriales</taxon>
        <taxon>Clostridiaceae</taxon>
        <taxon>Thermobrachium</taxon>
    </lineage>
</organism>
<sequence length="205" mass="23828">MVYNKIKDFGGGDMNSLALKIAWDVHKNQKRKGSNAPYIIHPIEVAVILLENGADEDLITAGLLHDTLEDITSGRAELLKLIKANFSKRVVNIVLAVSEQEKISINRTLTRSEKINTWRVRKQESIDKLKISDLDVKMLSCADKLSNVRSMIEDYKMMKDNLWTMFNAGYDDQKWYYTEILKVFKDLNNYPMYKELEYKVNLLFR</sequence>
<dbReference type="HOGENOM" id="CLU_084517_2_0_9"/>
<dbReference type="eggNOG" id="COG0317">
    <property type="taxonomic scope" value="Bacteria"/>
</dbReference>
<accession>R7RRH2</accession>
<dbReference type="Proteomes" id="UP000014923">
    <property type="component" value="Unassembled WGS sequence"/>
</dbReference>
<dbReference type="OrthoDB" id="9802385at2"/>
<dbReference type="Pfam" id="PF13328">
    <property type="entry name" value="HD_4"/>
    <property type="match status" value="1"/>
</dbReference>
<keyword evidence="2" id="KW-0378">Hydrolase</keyword>
<gene>
    <name evidence="2" type="ORF">TCEL_01016</name>
</gene>